<proteinExistence type="predicted"/>
<evidence type="ECO:0000313" key="2">
    <source>
        <dbReference type="Proteomes" id="UP000772434"/>
    </source>
</evidence>
<protein>
    <submittedName>
        <fullName evidence="1">Uncharacterized protein</fullName>
    </submittedName>
</protein>
<dbReference type="EMBL" id="JADNRY010000121">
    <property type="protein sequence ID" value="KAF9064520.1"/>
    <property type="molecule type" value="Genomic_DNA"/>
</dbReference>
<organism evidence="1 2">
    <name type="scientific">Rhodocollybia butyracea</name>
    <dbReference type="NCBI Taxonomy" id="206335"/>
    <lineage>
        <taxon>Eukaryota</taxon>
        <taxon>Fungi</taxon>
        <taxon>Dikarya</taxon>
        <taxon>Basidiomycota</taxon>
        <taxon>Agaricomycotina</taxon>
        <taxon>Agaricomycetes</taxon>
        <taxon>Agaricomycetidae</taxon>
        <taxon>Agaricales</taxon>
        <taxon>Marasmiineae</taxon>
        <taxon>Omphalotaceae</taxon>
        <taxon>Rhodocollybia</taxon>
    </lineage>
</organism>
<comment type="caution">
    <text evidence="1">The sequence shown here is derived from an EMBL/GenBank/DDBJ whole genome shotgun (WGS) entry which is preliminary data.</text>
</comment>
<sequence length="203" mass="22839">MDKEAGVRLIDVYFDMEEIPLLHPTINPELWLWFLVKTSLGRIHGWKNARIGIKWLSQPRINYTGTSAKSLHISVNASLKKLCMSYIMCIGEMERGWLVSLVWPSPWSVLATGKLHSNKEEKCCKESGEKGCTMYGSDWEHTEAEVKAPHVLEKVVKEVGANSISVGNTTNMEALDISLTEVYIKELKSVIPFDVGFPMSLVV</sequence>
<evidence type="ECO:0000313" key="1">
    <source>
        <dbReference type="EMBL" id="KAF9064520.1"/>
    </source>
</evidence>
<reference evidence="1" key="1">
    <citation type="submission" date="2020-11" db="EMBL/GenBank/DDBJ databases">
        <authorList>
            <consortium name="DOE Joint Genome Institute"/>
            <person name="Ahrendt S."/>
            <person name="Riley R."/>
            <person name="Andreopoulos W."/>
            <person name="Labutti K."/>
            <person name="Pangilinan J."/>
            <person name="Ruiz-Duenas F.J."/>
            <person name="Barrasa J.M."/>
            <person name="Sanchez-Garcia M."/>
            <person name="Camarero S."/>
            <person name="Miyauchi S."/>
            <person name="Serrano A."/>
            <person name="Linde D."/>
            <person name="Babiker R."/>
            <person name="Drula E."/>
            <person name="Ayuso-Fernandez I."/>
            <person name="Pacheco R."/>
            <person name="Padilla G."/>
            <person name="Ferreira P."/>
            <person name="Barriuso J."/>
            <person name="Kellner H."/>
            <person name="Castanera R."/>
            <person name="Alfaro M."/>
            <person name="Ramirez L."/>
            <person name="Pisabarro A.G."/>
            <person name="Kuo A."/>
            <person name="Tritt A."/>
            <person name="Lipzen A."/>
            <person name="He G."/>
            <person name="Yan M."/>
            <person name="Ng V."/>
            <person name="Cullen D."/>
            <person name="Martin F."/>
            <person name="Rosso M.-N."/>
            <person name="Henrissat B."/>
            <person name="Hibbett D."/>
            <person name="Martinez A.T."/>
            <person name="Grigoriev I.V."/>
        </authorList>
    </citation>
    <scope>NUCLEOTIDE SEQUENCE</scope>
    <source>
        <strain evidence="1">AH 40177</strain>
    </source>
</reference>
<name>A0A9P5PMA1_9AGAR</name>
<keyword evidence="2" id="KW-1185">Reference proteome</keyword>
<dbReference type="AlphaFoldDB" id="A0A9P5PMA1"/>
<dbReference type="Proteomes" id="UP000772434">
    <property type="component" value="Unassembled WGS sequence"/>
</dbReference>
<dbReference type="OrthoDB" id="48988at2759"/>
<accession>A0A9P5PMA1</accession>
<gene>
    <name evidence="1" type="ORF">BDP27DRAFT_1367106</name>
</gene>